<feature type="compositionally biased region" description="Low complexity" evidence="1">
    <location>
        <begin position="841"/>
        <end position="850"/>
    </location>
</feature>
<feature type="compositionally biased region" description="Polar residues" evidence="1">
    <location>
        <begin position="439"/>
        <end position="464"/>
    </location>
</feature>
<protein>
    <submittedName>
        <fullName evidence="2">Uncharacterized protein</fullName>
    </submittedName>
</protein>
<evidence type="ECO:0000256" key="1">
    <source>
        <dbReference type="SAM" id="MobiDB-lite"/>
    </source>
</evidence>
<feature type="compositionally biased region" description="Basic and acidic residues" evidence="1">
    <location>
        <begin position="155"/>
        <end position="166"/>
    </location>
</feature>
<feature type="compositionally biased region" description="Low complexity" evidence="1">
    <location>
        <begin position="858"/>
        <end position="873"/>
    </location>
</feature>
<feature type="region of interest" description="Disordered" evidence="1">
    <location>
        <begin position="360"/>
        <end position="387"/>
    </location>
</feature>
<dbReference type="AlphaFoldDB" id="A0A8H4W6V7"/>
<feature type="region of interest" description="Disordered" evidence="1">
    <location>
        <begin position="321"/>
        <end position="348"/>
    </location>
</feature>
<name>A0A8H4W6V7_9HELO</name>
<feature type="compositionally biased region" description="Polar residues" evidence="1">
    <location>
        <begin position="601"/>
        <end position="621"/>
    </location>
</feature>
<reference evidence="2 3" key="1">
    <citation type="submission" date="2020-03" db="EMBL/GenBank/DDBJ databases">
        <title>Draft Genome Sequence of Cudoniella acicularis.</title>
        <authorList>
            <person name="Buettner E."/>
            <person name="Kellner H."/>
        </authorList>
    </citation>
    <scope>NUCLEOTIDE SEQUENCE [LARGE SCALE GENOMIC DNA]</scope>
    <source>
        <strain evidence="2 3">DSM 108380</strain>
    </source>
</reference>
<sequence length="1008" mass="109452">MGESDADGAKLLCLVLSWLGKVHRFQKGGTSRPFPSLHVFIDDRHETYTLLDYKHSTLPAVIRSLTAVSYELASATKPFQQGIAIDFYMPKFPRAFGRRKSTANALEDDPDAPVTEHTFKVFERPGTENKSKSFDGGSKFTKVINGPAGRPNTSHVEEENMFEHLGKNRGSGASNTNTISTTDNSSRLSAASTAPSSTDISGREEWRSPHDKPFNDIPLPPVPKSTSSFSLKNAGRTLSWGRHKNNSPTPPKEASSPTIEEEPSGRARAVTASSYASTATPPKLDERDLGLSLGGDFSDMFTGFGNRKSVILEANESRGFSRSPDILPTGPASRSYTSNRFNHPSPLSIDKTAEVDISPSPYSWTSGHSNDGLMSNSSPPPVPLHGSSPVPRQLRVGASVDTGLRRASGYSGKRQSTIEYGETIDEDARLLRESISASRKLNEPSYANSRAQDSWMTPSASYQTEAPPVSSWRGGSVETTPRARKAVASPRNDEDLFDSQIFASANLAQRFQEKSQSPPTNNAPQNKVMTPAQFERYRQDQERLRTFGGQPKDEEDPEDEEETYDDDEDEAEKNKQLAKQRRKQEAHMAVYRQQMMKVTGETPSAGGSSRASIFATQSSPNLAIPQLAAGGKSDSTEEEDEEVPLAILQAHGFPNKNKPPMRSVGSNPNLRAAVAPSVAGGVVDPRLPVFARNLPEDPYFGAGLVNPMHRESLSFGGGSGSVHGGSSRGLPPGGLVGVIATEERSRAMRRGSPNQQGDFGPPPPTTFSTMTMPPRSNADSMVNGMVPGPMPQMPMGPMGPMPQMGGMGPMMLTPGDQAQIQMSQQMSQFMQMQMQFMQMMTTGGQGQPQPNGHLSQQSLSIPRPSSPHLRPSSAQHQRAMTMMEPNAAPWMQQPMYAPSIHAQGAGYAPSIAPSERSNIGLPGRYRPVSHIPAIDAKSRTSTMSGALGGWENKNSPTIRAVKKSGNISDDDDDEGWEEMAKKREKKKSKWRTKKDSSSGLKEMLGYTQ</sequence>
<proteinExistence type="predicted"/>
<feature type="region of interest" description="Disordered" evidence="1">
    <location>
        <begin position="119"/>
        <end position="287"/>
    </location>
</feature>
<accession>A0A8H4W6V7</accession>
<comment type="caution">
    <text evidence="2">The sequence shown here is derived from an EMBL/GenBank/DDBJ whole genome shotgun (WGS) entry which is preliminary data.</text>
</comment>
<feature type="compositionally biased region" description="Basic residues" evidence="1">
    <location>
        <begin position="982"/>
        <end position="992"/>
    </location>
</feature>
<feature type="compositionally biased region" description="Low complexity" evidence="1">
    <location>
        <begin position="267"/>
        <end position="280"/>
    </location>
</feature>
<feature type="region of interest" description="Disordered" evidence="1">
    <location>
        <begin position="841"/>
        <end position="878"/>
    </location>
</feature>
<feature type="region of interest" description="Disordered" evidence="1">
    <location>
        <begin position="439"/>
        <end position="492"/>
    </location>
</feature>
<dbReference type="OrthoDB" id="5396252at2759"/>
<dbReference type="Proteomes" id="UP000566819">
    <property type="component" value="Unassembled WGS sequence"/>
</dbReference>
<feature type="compositionally biased region" description="Basic and acidic residues" evidence="1">
    <location>
        <begin position="535"/>
        <end position="545"/>
    </location>
</feature>
<dbReference type="PANTHER" id="PTHR42068">
    <property type="entry name" value="YALI0B18964P"/>
    <property type="match status" value="1"/>
</dbReference>
<feature type="compositionally biased region" description="Acidic residues" evidence="1">
    <location>
        <begin position="968"/>
        <end position="977"/>
    </location>
</feature>
<keyword evidence="3" id="KW-1185">Reference proteome</keyword>
<feature type="region of interest" description="Disordered" evidence="1">
    <location>
        <begin position="939"/>
        <end position="1008"/>
    </location>
</feature>
<feature type="compositionally biased region" description="Polar residues" evidence="1">
    <location>
        <begin position="332"/>
        <end position="342"/>
    </location>
</feature>
<dbReference type="EMBL" id="JAAMPI010000112">
    <property type="protein sequence ID" value="KAF4635561.1"/>
    <property type="molecule type" value="Genomic_DNA"/>
</dbReference>
<gene>
    <name evidence="2" type="ORF">G7Y89_g2535</name>
</gene>
<feature type="compositionally biased region" description="Basic and acidic residues" evidence="1">
    <location>
        <begin position="119"/>
        <end position="133"/>
    </location>
</feature>
<evidence type="ECO:0000313" key="2">
    <source>
        <dbReference type="EMBL" id="KAF4635561.1"/>
    </source>
</evidence>
<feature type="compositionally biased region" description="Polar residues" evidence="1">
    <location>
        <begin position="187"/>
        <end position="200"/>
    </location>
</feature>
<feature type="compositionally biased region" description="Acidic residues" evidence="1">
    <location>
        <begin position="553"/>
        <end position="571"/>
    </location>
</feature>
<feature type="compositionally biased region" description="Polar residues" evidence="1">
    <location>
        <begin position="511"/>
        <end position="528"/>
    </location>
</feature>
<feature type="compositionally biased region" description="Polar residues" evidence="1">
    <location>
        <begin position="360"/>
        <end position="377"/>
    </location>
</feature>
<feature type="compositionally biased region" description="Low complexity" evidence="1">
    <location>
        <begin position="174"/>
        <end position="186"/>
    </location>
</feature>
<feature type="region of interest" description="Disordered" evidence="1">
    <location>
        <begin position="511"/>
        <end position="638"/>
    </location>
</feature>
<feature type="compositionally biased region" description="Basic and acidic residues" evidence="1">
    <location>
        <begin position="201"/>
        <end position="214"/>
    </location>
</feature>
<evidence type="ECO:0000313" key="3">
    <source>
        <dbReference type="Proteomes" id="UP000566819"/>
    </source>
</evidence>
<organism evidence="2 3">
    <name type="scientific">Cudoniella acicularis</name>
    <dbReference type="NCBI Taxonomy" id="354080"/>
    <lineage>
        <taxon>Eukaryota</taxon>
        <taxon>Fungi</taxon>
        <taxon>Dikarya</taxon>
        <taxon>Ascomycota</taxon>
        <taxon>Pezizomycotina</taxon>
        <taxon>Leotiomycetes</taxon>
        <taxon>Helotiales</taxon>
        <taxon>Tricladiaceae</taxon>
        <taxon>Cudoniella</taxon>
    </lineage>
</organism>
<dbReference type="PANTHER" id="PTHR42068:SF1">
    <property type="entry name" value="YALI0B18964P"/>
    <property type="match status" value="1"/>
</dbReference>